<feature type="signal peptide" evidence="1">
    <location>
        <begin position="1"/>
        <end position="20"/>
    </location>
</feature>
<dbReference type="InterPro" id="IPR058667">
    <property type="entry name" value="DUF6242_C"/>
</dbReference>
<dbReference type="PROSITE" id="PS51257">
    <property type="entry name" value="PROKAR_LIPOPROTEIN"/>
    <property type="match status" value="1"/>
</dbReference>
<reference evidence="4 5" key="1">
    <citation type="journal article" date="2019" name="Nat. Med.">
        <title>A library of human gut bacterial isolates paired with longitudinal multiomics data enables mechanistic microbiome research.</title>
        <authorList>
            <person name="Poyet M."/>
            <person name="Groussin M."/>
            <person name="Gibbons S.M."/>
            <person name="Avila-Pacheco J."/>
            <person name="Jiang X."/>
            <person name="Kearney S.M."/>
            <person name="Perrotta A.R."/>
            <person name="Berdy B."/>
            <person name="Zhao S."/>
            <person name="Lieberman T.D."/>
            <person name="Swanson P.K."/>
            <person name="Smith M."/>
            <person name="Roesemann S."/>
            <person name="Alexander J.E."/>
            <person name="Rich S.A."/>
            <person name="Livny J."/>
            <person name="Vlamakis H."/>
            <person name="Clish C."/>
            <person name="Bullock K."/>
            <person name="Deik A."/>
            <person name="Scott J."/>
            <person name="Pierce K.A."/>
            <person name="Xavier R.J."/>
            <person name="Alm E.J."/>
        </authorList>
    </citation>
    <scope>NUCLEOTIDE SEQUENCE [LARGE SCALE GENOMIC DNA]</scope>
    <source>
        <strain evidence="4 5">BIOML-A10</strain>
    </source>
</reference>
<dbReference type="EMBL" id="VWMK01000008">
    <property type="protein sequence ID" value="KAA3765918.1"/>
    <property type="molecule type" value="Genomic_DNA"/>
</dbReference>
<evidence type="ECO:0008006" key="6">
    <source>
        <dbReference type="Google" id="ProtNLM"/>
    </source>
</evidence>
<evidence type="ECO:0000313" key="5">
    <source>
        <dbReference type="Proteomes" id="UP000422221"/>
    </source>
</evidence>
<organism evidence="4 5">
    <name type="scientific">Bacteroides salyersiae</name>
    <dbReference type="NCBI Taxonomy" id="291644"/>
    <lineage>
        <taxon>Bacteria</taxon>
        <taxon>Pseudomonadati</taxon>
        <taxon>Bacteroidota</taxon>
        <taxon>Bacteroidia</taxon>
        <taxon>Bacteroidales</taxon>
        <taxon>Bacteroidaceae</taxon>
        <taxon>Bacteroides</taxon>
    </lineage>
</organism>
<name>A0A7J4XJI8_9BACE</name>
<dbReference type="InterPro" id="IPR046209">
    <property type="entry name" value="DUF6242_N"/>
</dbReference>
<evidence type="ECO:0000259" key="3">
    <source>
        <dbReference type="Pfam" id="PF25852"/>
    </source>
</evidence>
<evidence type="ECO:0000256" key="1">
    <source>
        <dbReference type="SAM" id="SignalP"/>
    </source>
</evidence>
<evidence type="ECO:0000313" key="4">
    <source>
        <dbReference type="EMBL" id="KAA3765918.1"/>
    </source>
</evidence>
<evidence type="ECO:0000259" key="2">
    <source>
        <dbReference type="Pfam" id="PF19755"/>
    </source>
</evidence>
<feature type="domain" description="DUF6242" evidence="2">
    <location>
        <begin position="42"/>
        <end position="144"/>
    </location>
</feature>
<feature type="chain" id="PRO_5029818481" description="Exo-alpha-sialidase" evidence="1">
    <location>
        <begin position="21"/>
        <end position="459"/>
    </location>
</feature>
<keyword evidence="1" id="KW-0732">Signal</keyword>
<gene>
    <name evidence="4" type="ORF">F3F73_10200</name>
</gene>
<comment type="caution">
    <text evidence="4">The sequence shown here is derived from an EMBL/GenBank/DDBJ whole genome shotgun (WGS) entry which is preliminary data.</text>
</comment>
<sequence>MRIKFLSVIVSFLFVSFAMSSCLGDDDPIEYSPNALVQAFELDNILGVNYAFTIDQLSGRIYNQDSLPVGSDTIIDRILIKTLSTAGYVVAVDAAGKDSLFNIEDSVNLVNTMEILPDGTSGKPFKFRVYAPDLEHKKEYSLSVRVHQQQPDSLNWGDGPIAQPFAPAITGKQKAIIFDNNILVYSPEATAVYSTALSDGKHWAESPISGLPSTDLTSIVTFKEMLYATVNGYSKVYSSSDGKSWTDAPAFGEDVVTLIAPISNILTGIKTLKETNEKNETEDVERFFTTDGSEWKVEGIVPQNFPRNNISVTTFNNAIGVPNIMVVGNIVEPTENDTATIAWGYMEGQEWAALSTESSYTCPMLQDPSIMYYGDAFYIFGKDFKTFYKSVNGIVWNAVESMFMFPEQAASESSATGGFRGWESDYSMVVDKNNFIWIMRSQPNEVWRGRLNRLGFDRQ</sequence>
<dbReference type="AlphaFoldDB" id="A0A7J4XJI8"/>
<proteinExistence type="predicted"/>
<dbReference type="Pfam" id="PF19755">
    <property type="entry name" value="DUF6242"/>
    <property type="match status" value="1"/>
</dbReference>
<dbReference type="RefSeq" id="WP_130058220.1">
    <property type="nucleotide sequence ID" value="NZ_JADNPJ010000004.1"/>
</dbReference>
<dbReference type="Pfam" id="PF25852">
    <property type="entry name" value="DUF6242_C"/>
    <property type="match status" value="1"/>
</dbReference>
<protein>
    <recommendedName>
        <fullName evidence="6">Exo-alpha-sialidase</fullName>
    </recommendedName>
</protein>
<feature type="domain" description="DUF6242" evidence="3">
    <location>
        <begin position="150"/>
        <end position="459"/>
    </location>
</feature>
<accession>A0A7J4XJI8</accession>
<dbReference type="Proteomes" id="UP000422221">
    <property type="component" value="Unassembled WGS sequence"/>
</dbReference>